<dbReference type="Gene3D" id="2.60.120.10">
    <property type="entry name" value="Jelly Rolls"/>
    <property type="match status" value="1"/>
</dbReference>
<keyword evidence="3" id="KW-1185">Reference proteome</keyword>
<evidence type="ECO:0000313" key="2">
    <source>
        <dbReference type="EMBL" id="PHZ86028.1"/>
    </source>
</evidence>
<dbReference type="InParanoid" id="A0A2G4YUK7"/>
<proteinExistence type="predicted"/>
<name>A0A2G4YUK7_9PROT</name>
<dbReference type="Gene3D" id="1.10.10.1320">
    <property type="entry name" value="Anti-sigma factor, zinc-finger domain"/>
    <property type="match status" value="1"/>
</dbReference>
<accession>A0A2G4YUK7</accession>
<sequence length="223" mass="24457">MKEHMLSDEWIVSYAAGALGEAHSVLVASHIAYHPVLQEKLVVAEDIGGALLENLPETDCSEDMLDAVLKDIAAPFSVPVLSTAPKKDTDLPLPLSDYIYDKSGHRPDSLMDIDWGFMGPGMKKHRLWKGPDGQCLWLLRARGGTVMPKHDHGGDEMTLVLKGAYHVGSQRFSVGELEYAEVTLLDHQPVIDEGEDCICLVVTEAPIKLHSFLGRLIQPLIGL</sequence>
<dbReference type="Proteomes" id="UP000229730">
    <property type="component" value="Unassembled WGS sequence"/>
</dbReference>
<comment type="caution">
    <text evidence="2">The sequence shown here is derived from an EMBL/GenBank/DDBJ whole genome shotgun (WGS) entry which is preliminary data.</text>
</comment>
<protein>
    <recommendedName>
        <fullName evidence="1">ChrR-like cupin domain-containing protein</fullName>
    </recommendedName>
</protein>
<dbReference type="Pfam" id="PF12973">
    <property type="entry name" value="Cupin_7"/>
    <property type="match status" value="1"/>
</dbReference>
<dbReference type="InterPro" id="IPR011051">
    <property type="entry name" value="RmlC_Cupin_sf"/>
</dbReference>
<dbReference type="AlphaFoldDB" id="A0A2G4YUK7"/>
<reference evidence="2 3" key="1">
    <citation type="submission" date="2017-10" db="EMBL/GenBank/DDBJ databases">
        <title>Frigbacter circumglobatus gen. nov. sp. nov., isolated from sediment cultured in situ.</title>
        <authorList>
            <person name="Zhao Z."/>
        </authorList>
    </citation>
    <scope>NUCLEOTIDE SEQUENCE [LARGE SCALE GENOMIC DNA]</scope>
    <source>
        <strain evidence="2 3">ZYL</strain>
    </source>
</reference>
<dbReference type="InterPro" id="IPR012807">
    <property type="entry name" value="Anti-sigma_ChrR"/>
</dbReference>
<dbReference type="SUPFAM" id="SSF51182">
    <property type="entry name" value="RmlC-like cupins"/>
    <property type="match status" value="1"/>
</dbReference>
<dbReference type="InterPro" id="IPR041916">
    <property type="entry name" value="Anti_sigma_zinc_sf"/>
</dbReference>
<evidence type="ECO:0000313" key="3">
    <source>
        <dbReference type="Proteomes" id="UP000229730"/>
    </source>
</evidence>
<dbReference type="NCBIfam" id="TIGR02451">
    <property type="entry name" value="anti_sig_ChrR"/>
    <property type="match status" value="1"/>
</dbReference>
<feature type="domain" description="ChrR-like cupin" evidence="1">
    <location>
        <begin position="112"/>
        <end position="203"/>
    </location>
</feature>
<dbReference type="InterPro" id="IPR014710">
    <property type="entry name" value="RmlC-like_jellyroll"/>
</dbReference>
<dbReference type="InterPro" id="IPR025979">
    <property type="entry name" value="ChrR-like_cupin_dom"/>
</dbReference>
<dbReference type="EMBL" id="PDEM01000009">
    <property type="protein sequence ID" value="PHZ86028.1"/>
    <property type="molecule type" value="Genomic_DNA"/>
</dbReference>
<dbReference type="RefSeq" id="WP_099471612.1">
    <property type="nucleotide sequence ID" value="NZ_CP041025.1"/>
</dbReference>
<gene>
    <name evidence="2" type="ORF">CRD36_04980</name>
</gene>
<dbReference type="CDD" id="cd20301">
    <property type="entry name" value="cupin_ChrR"/>
    <property type="match status" value="1"/>
</dbReference>
<dbReference type="OrthoDB" id="2988517at2"/>
<evidence type="ECO:0000259" key="1">
    <source>
        <dbReference type="Pfam" id="PF12973"/>
    </source>
</evidence>
<organism evidence="2 3">
    <name type="scientific">Paremcibacter congregatus</name>
    <dbReference type="NCBI Taxonomy" id="2043170"/>
    <lineage>
        <taxon>Bacteria</taxon>
        <taxon>Pseudomonadati</taxon>
        <taxon>Pseudomonadota</taxon>
        <taxon>Alphaproteobacteria</taxon>
        <taxon>Emcibacterales</taxon>
        <taxon>Emcibacteraceae</taxon>
        <taxon>Paremcibacter</taxon>
    </lineage>
</organism>